<comment type="caution">
    <text evidence="1">The sequence shown here is derived from an EMBL/GenBank/DDBJ whole genome shotgun (WGS) entry which is preliminary data.</text>
</comment>
<dbReference type="Proteomes" id="UP001171620">
    <property type="component" value="Unassembled WGS sequence"/>
</dbReference>
<sequence length="71" mass="7796">MADVTLLHNDDEVLDPTDSTLRTRGSVEVDGKEKGSWEEHLNGTWTALIDGESFSAASKDALIERLGMYLS</sequence>
<dbReference type="RefSeq" id="WP_117337751.1">
    <property type="nucleotide sequence ID" value="NZ_JAUJRV010000046.1"/>
</dbReference>
<gene>
    <name evidence="1" type="ORF">QZM33_31365</name>
</gene>
<proteinExistence type="predicted"/>
<reference evidence="1" key="1">
    <citation type="submission" date="2023-07" db="EMBL/GenBank/DDBJ databases">
        <title>A collection of bacterial strains from the Burkholderia cepacia Research Laboratory and Repository.</title>
        <authorList>
            <person name="Lipuma J."/>
            <person name="Spilker T."/>
            <person name="Caverly L."/>
        </authorList>
    </citation>
    <scope>NUCLEOTIDE SEQUENCE</scope>
    <source>
        <strain evidence="1">AU44268</strain>
    </source>
</reference>
<evidence type="ECO:0000313" key="2">
    <source>
        <dbReference type="Proteomes" id="UP001171620"/>
    </source>
</evidence>
<dbReference type="EMBL" id="JAUJRV010000046">
    <property type="protein sequence ID" value="MDN7799440.1"/>
    <property type="molecule type" value="Genomic_DNA"/>
</dbReference>
<name>A0AAW7TD45_BURVI</name>
<protein>
    <submittedName>
        <fullName evidence="1">Uncharacterized protein</fullName>
    </submittedName>
</protein>
<dbReference type="AlphaFoldDB" id="A0AAW7TD45"/>
<evidence type="ECO:0000313" key="1">
    <source>
        <dbReference type="EMBL" id="MDN7799440.1"/>
    </source>
</evidence>
<accession>A0AAW7TD45</accession>
<organism evidence="1 2">
    <name type="scientific">Burkholderia vietnamiensis</name>
    <dbReference type="NCBI Taxonomy" id="60552"/>
    <lineage>
        <taxon>Bacteria</taxon>
        <taxon>Pseudomonadati</taxon>
        <taxon>Pseudomonadota</taxon>
        <taxon>Betaproteobacteria</taxon>
        <taxon>Burkholderiales</taxon>
        <taxon>Burkholderiaceae</taxon>
        <taxon>Burkholderia</taxon>
        <taxon>Burkholderia cepacia complex</taxon>
    </lineage>
</organism>